<dbReference type="GO" id="GO:0008251">
    <property type="term" value="F:tRNA-specific adenosine deaminase activity"/>
    <property type="evidence" value="ECO:0007669"/>
    <property type="project" value="TreeGrafter"/>
</dbReference>
<dbReference type="Pfam" id="PF00035">
    <property type="entry name" value="dsrm"/>
    <property type="match status" value="1"/>
</dbReference>
<accession>A0A979FIW9</accession>
<evidence type="ECO:0000313" key="5">
    <source>
        <dbReference type="RefSeq" id="XP_047736930.1"/>
    </source>
</evidence>
<dbReference type="GO" id="GO:0003725">
    <property type="term" value="F:double-stranded RNA binding"/>
    <property type="evidence" value="ECO:0007669"/>
    <property type="project" value="TreeGrafter"/>
</dbReference>
<evidence type="ECO:0000313" key="4">
    <source>
        <dbReference type="Proteomes" id="UP000694843"/>
    </source>
</evidence>
<dbReference type="GO" id="GO:0005737">
    <property type="term" value="C:cytoplasm"/>
    <property type="evidence" value="ECO:0007669"/>
    <property type="project" value="TreeGrafter"/>
</dbReference>
<dbReference type="AlphaFoldDB" id="A0A979FIW9"/>
<dbReference type="Gene3D" id="3.30.160.20">
    <property type="match status" value="2"/>
</dbReference>
<protein>
    <submittedName>
        <fullName evidence="5">Double-stranded RNA-specific editase 1 isoform X1</fullName>
    </submittedName>
</protein>
<keyword evidence="4" id="KW-1185">Reference proteome</keyword>
<feature type="compositionally biased region" description="Low complexity" evidence="2">
    <location>
        <begin position="14"/>
        <end position="24"/>
    </location>
</feature>
<dbReference type="GO" id="GO:0006382">
    <property type="term" value="P:adenosine to inosine editing"/>
    <property type="evidence" value="ECO:0007669"/>
    <property type="project" value="TreeGrafter"/>
</dbReference>
<dbReference type="SMART" id="SM00358">
    <property type="entry name" value="DSRM"/>
    <property type="match status" value="2"/>
</dbReference>
<dbReference type="GO" id="GO:0003726">
    <property type="term" value="F:double-stranded RNA adenosine deaminase activity"/>
    <property type="evidence" value="ECO:0007669"/>
    <property type="project" value="TreeGrafter"/>
</dbReference>
<dbReference type="SUPFAM" id="SSF54768">
    <property type="entry name" value="dsRNA-binding domain-like"/>
    <property type="match status" value="2"/>
</dbReference>
<evidence type="ECO:0000256" key="2">
    <source>
        <dbReference type="SAM" id="MobiDB-lite"/>
    </source>
</evidence>
<keyword evidence="1" id="KW-0694">RNA-binding</keyword>
<sequence>MNEGMWRRMEAGPYADDQQQYYDQPTQEAPMDGVEPPAADGDSDNPKRKLKHWEKIGREFCLGPDGRPIKRKPNPAKRNALFRKALQPKSSIMCLNELQAGLKYITEPVATIGNFCVSVEVNGQTFRGYGSTKDLAKQAAAEAALVSFVKPPPPKPTAGEPTSLEEDTTPWRTLASFAMYKLFMDWRDGRIGMCQPGLQNMPGALNMCAGFPVQQLQQMQQHLQPAMQQQGEQSGSVFSNVSAHLTRGPSSAAAPAALVKMEQVPQPSVLDTVVAPKPIRPNKQNAEAQRTQHPVMVLHQLCPGIQYTNTDAIDPNTGKKVFTVTACINGHEYSETATAIKKAKFLLAKTALKDAFDVDNIYAAS</sequence>
<name>A0A979FIW9_HYAAZ</name>
<feature type="compositionally biased region" description="Basic and acidic residues" evidence="2">
    <location>
        <begin position="1"/>
        <end position="10"/>
    </location>
</feature>
<evidence type="ECO:0000259" key="3">
    <source>
        <dbReference type="PROSITE" id="PS50137"/>
    </source>
</evidence>
<dbReference type="PANTHER" id="PTHR10910">
    <property type="entry name" value="EUKARYOTE SPECIFIC DSRNA BINDING PROTEIN"/>
    <property type="match status" value="1"/>
</dbReference>
<proteinExistence type="predicted"/>
<dbReference type="RefSeq" id="XP_047736930.1">
    <property type="nucleotide sequence ID" value="XM_047880974.1"/>
</dbReference>
<dbReference type="PANTHER" id="PTHR10910:SF62">
    <property type="entry name" value="AT07585P-RELATED"/>
    <property type="match status" value="1"/>
</dbReference>
<dbReference type="Proteomes" id="UP000694843">
    <property type="component" value="Unplaced"/>
</dbReference>
<reference evidence="5" key="1">
    <citation type="submission" date="2025-08" db="UniProtKB">
        <authorList>
            <consortium name="RefSeq"/>
        </authorList>
    </citation>
    <scope>IDENTIFICATION</scope>
    <source>
        <tissue evidence="5">Whole organism</tissue>
    </source>
</reference>
<organism evidence="4 5">
    <name type="scientific">Hyalella azteca</name>
    <name type="common">Amphipod</name>
    <dbReference type="NCBI Taxonomy" id="294128"/>
    <lineage>
        <taxon>Eukaryota</taxon>
        <taxon>Metazoa</taxon>
        <taxon>Ecdysozoa</taxon>
        <taxon>Arthropoda</taxon>
        <taxon>Crustacea</taxon>
        <taxon>Multicrustacea</taxon>
        <taxon>Malacostraca</taxon>
        <taxon>Eumalacostraca</taxon>
        <taxon>Peracarida</taxon>
        <taxon>Amphipoda</taxon>
        <taxon>Senticaudata</taxon>
        <taxon>Talitrida</taxon>
        <taxon>Talitroidea</taxon>
        <taxon>Hyalellidae</taxon>
        <taxon>Hyalella</taxon>
    </lineage>
</organism>
<feature type="domain" description="DRBM" evidence="3">
    <location>
        <begin position="115"/>
        <end position="150"/>
    </location>
</feature>
<dbReference type="PROSITE" id="PS50137">
    <property type="entry name" value="DS_RBD"/>
    <property type="match status" value="1"/>
</dbReference>
<feature type="region of interest" description="Disordered" evidence="2">
    <location>
        <begin position="1"/>
        <end position="50"/>
    </location>
</feature>
<evidence type="ECO:0000256" key="1">
    <source>
        <dbReference type="PROSITE-ProRule" id="PRU00266"/>
    </source>
</evidence>
<gene>
    <name evidence="5" type="primary">LOC108666920</name>
</gene>
<dbReference type="GO" id="GO:0005730">
    <property type="term" value="C:nucleolus"/>
    <property type="evidence" value="ECO:0007669"/>
    <property type="project" value="TreeGrafter"/>
</dbReference>
<dbReference type="InterPro" id="IPR014720">
    <property type="entry name" value="dsRBD_dom"/>
</dbReference>
<dbReference type="GeneID" id="108666920"/>
<dbReference type="GO" id="GO:0006396">
    <property type="term" value="P:RNA processing"/>
    <property type="evidence" value="ECO:0007669"/>
    <property type="project" value="TreeGrafter"/>
</dbReference>
<dbReference type="OrthoDB" id="6363432at2759"/>